<evidence type="ECO:0000259" key="4">
    <source>
        <dbReference type="PROSITE" id="PS51462"/>
    </source>
</evidence>
<evidence type="ECO:0000256" key="2">
    <source>
        <dbReference type="ARBA" id="ARBA00022801"/>
    </source>
</evidence>
<dbReference type="PANTHER" id="PTHR43222:SF2">
    <property type="entry name" value="NUDIX HYDROLASE 23, CHLOROPLASTIC"/>
    <property type="match status" value="1"/>
</dbReference>
<dbReference type="PANTHER" id="PTHR43222">
    <property type="entry name" value="NUDIX HYDROLASE 23"/>
    <property type="match status" value="1"/>
</dbReference>
<evidence type="ECO:0000256" key="3">
    <source>
        <dbReference type="ARBA" id="ARBA00022842"/>
    </source>
</evidence>
<evidence type="ECO:0000313" key="6">
    <source>
        <dbReference type="Proteomes" id="UP000460298"/>
    </source>
</evidence>
<dbReference type="InterPro" id="IPR000086">
    <property type="entry name" value="NUDIX_hydrolase_dom"/>
</dbReference>
<dbReference type="InterPro" id="IPR020476">
    <property type="entry name" value="Nudix_hydrolase"/>
</dbReference>
<name>A0A833H2A5_9LEPT</name>
<feature type="domain" description="Nudix hydrolase" evidence="4">
    <location>
        <begin position="35"/>
        <end position="172"/>
    </location>
</feature>
<dbReference type="Gene3D" id="3.90.79.10">
    <property type="entry name" value="Nucleoside Triphosphate Pyrophosphohydrolase"/>
    <property type="match status" value="1"/>
</dbReference>
<gene>
    <name evidence="5" type="ORF">F9K24_08930</name>
</gene>
<organism evidence="5 6">
    <name type="scientific">Leptonema illini</name>
    <dbReference type="NCBI Taxonomy" id="183"/>
    <lineage>
        <taxon>Bacteria</taxon>
        <taxon>Pseudomonadati</taxon>
        <taxon>Spirochaetota</taxon>
        <taxon>Spirochaetia</taxon>
        <taxon>Leptospirales</taxon>
        <taxon>Leptospiraceae</taxon>
        <taxon>Leptonema</taxon>
    </lineage>
</organism>
<keyword evidence="3" id="KW-0460">Magnesium</keyword>
<comment type="cofactor">
    <cofactor evidence="1">
        <name>Mg(2+)</name>
        <dbReference type="ChEBI" id="CHEBI:18420"/>
    </cofactor>
</comment>
<evidence type="ECO:0000313" key="5">
    <source>
        <dbReference type="EMBL" id="KAB2932980.1"/>
    </source>
</evidence>
<dbReference type="AlphaFoldDB" id="A0A833H2A5"/>
<reference evidence="5 6" key="1">
    <citation type="submission" date="2019-10" db="EMBL/GenBank/DDBJ databases">
        <title>Extracellular Electron Transfer in a Candidatus Methanoperedens spp. Enrichment Culture.</title>
        <authorList>
            <person name="Berger S."/>
            <person name="Rangel Shaw D."/>
            <person name="Berben T."/>
            <person name="In 'T Zandt M."/>
            <person name="Frank J."/>
            <person name="Reimann J."/>
            <person name="Jetten M.S.M."/>
            <person name="Welte C.U."/>
        </authorList>
    </citation>
    <scope>NUCLEOTIDE SEQUENCE [LARGE SCALE GENOMIC DNA]</scope>
    <source>
        <strain evidence="5">SB12</strain>
    </source>
</reference>
<dbReference type="PROSITE" id="PS51462">
    <property type="entry name" value="NUDIX"/>
    <property type="match status" value="1"/>
</dbReference>
<dbReference type="PRINTS" id="PR00502">
    <property type="entry name" value="NUDIXFAMILY"/>
</dbReference>
<dbReference type="EMBL" id="WBUI01000007">
    <property type="protein sequence ID" value="KAB2932980.1"/>
    <property type="molecule type" value="Genomic_DNA"/>
</dbReference>
<dbReference type="InterPro" id="IPR015797">
    <property type="entry name" value="NUDIX_hydrolase-like_dom_sf"/>
</dbReference>
<protein>
    <submittedName>
        <fullName evidence="5">NUDIX domain-containing protein</fullName>
    </submittedName>
</protein>
<proteinExistence type="predicted"/>
<sequence>MSPFAHCPSCRTPSPTFTHGKRLHCEQCGFEFFQNTAAAVGALIRSGERILFLRRAREPGYGLLDVPGGFVDPGETLEEALRRECLEEIGEAPVNLTYCCSLSNTYLYAGVEYTTADAFFFAELDRPIDNDDLLRLKIDRSEVLSLHLLRIAEIRPEDLAFPSLQKLHEKLIVGSLSA</sequence>
<dbReference type="SUPFAM" id="SSF55811">
    <property type="entry name" value="Nudix"/>
    <property type="match status" value="1"/>
</dbReference>
<dbReference type="Proteomes" id="UP000460298">
    <property type="component" value="Unassembled WGS sequence"/>
</dbReference>
<dbReference type="CDD" id="cd04681">
    <property type="entry name" value="NUDIX_Hydrolase"/>
    <property type="match status" value="1"/>
</dbReference>
<evidence type="ECO:0000256" key="1">
    <source>
        <dbReference type="ARBA" id="ARBA00001946"/>
    </source>
</evidence>
<comment type="caution">
    <text evidence="5">The sequence shown here is derived from an EMBL/GenBank/DDBJ whole genome shotgun (WGS) entry which is preliminary data.</text>
</comment>
<dbReference type="GO" id="GO:0016787">
    <property type="term" value="F:hydrolase activity"/>
    <property type="evidence" value="ECO:0007669"/>
    <property type="project" value="UniProtKB-KW"/>
</dbReference>
<keyword evidence="2" id="KW-0378">Hydrolase</keyword>
<dbReference type="Pfam" id="PF00293">
    <property type="entry name" value="NUDIX"/>
    <property type="match status" value="1"/>
</dbReference>
<accession>A0A833H2A5</accession>